<comment type="similarity">
    <text evidence="2 5">Belongs to the RecX family.</text>
</comment>
<dbReference type="Pfam" id="PF02631">
    <property type="entry name" value="RecX_HTH2"/>
    <property type="match status" value="1"/>
</dbReference>
<dbReference type="InterPro" id="IPR053926">
    <property type="entry name" value="RecX_HTH_1st"/>
</dbReference>
<evidence type="ECO:0000256" key="1">
    <source>
        <dbReference type="ARBA" id="ARBA00004496"/>
    </source>
</evidence>
<comment type="function">
    <text evidence="5">Modulates RecA activity.</text>
</comment>
<evidence type="ECO:0000256" key="4">
    <source>
        <dbReference type="ARBA" id="ARBA00022490"/>
    </source>
</evidence>
<dbReference type="GO" id="GO:0005737">
    <property type="term" value="C:cytoplasm"/>
    <property type="evidence" value="ECO:0007669"/>
    <property type="project" value="UniProtKB-SubCell"/>
</dbReference>
<comment type="subcellular location">
    <subcellularLocation>
        <location evidence="1 5">Cytoplasm</location>
    </subcellularLocation>
</comment>
<reference evidence="9 10" key="1">
    <citation type="submission" date="2015-09" db="EMBL/GenBank/DDBJ databases">
        <authorList>
            <consortium name="Pathogen Informatics"/>
        </authorList>
    </citation>
    <scope>NUCLEOTIDE SEQUENCE [LARGE SCALE GENOMIC DNA]</scope>
    <source>
        <strain evidence="9 10">2789STDY5834876</strain>
    </source>
</reference>
<evidence type="ECO:0000259" key="7">
    <source>
        <dbReference type="Pfam" id="PF21981"/>
    </source>
</evidence>
<dbReference type="PANTHER" id="PTHR33602:SF1">
    <property type="entry name" value="REGULATORY PROTEIN RECX FAMILY PROTEIN"/>
    <property type="match status" value="1"/>
</dbReference>
<dbReference type="PANTHER" id="PTHR33602">
    <property type="entry name" value="REGULATORY PROTEIN RECX FAMILY PROTEIN"/>
    <property type="match status" value="1"/>
</dbReference>
<feature type="domain" description="RecX first three-helical" evidence="8">
    <location>
        <begin position="59"/>
        <end position="96"/>
    </location>
</feature>
<keyword evidence="4 5" id="KW-0963">Cytoplasm</keyword>
<evidence type="ECO:0000259" key="8">
    <source>
        <dbReference type="Pfam" id="PF21982"/>
    </source>
</evidence>
<evidence type="ECO:0000259" key="6">
    <source>
        <dbReference type="Pfam" id="PF02631"/>
    </source>
</evidence>
<proteinExistence type="inferred from homology"/>
<dbReference type="Proteomes" id="UP000095544">
    <property type="component" value="Unassembled WGS sequence"/>
</dbReference>
<evidence type="ECO:0000313" key="9">
    <source>
        <dbReference type="EMBL" id="CUP10560.1"/>
    </source>
</evidence>
<dbReference type="InterPro" id="IPR053925">
    <property type="entry name" value="RecX_HTH_3rd"/>
</dbReference>
<dbReference type="OrthoDB" id="9804967at2"/>
<feature type="domain" description="RecX second three-helical" evidence="6">
    <location>
        <begin position="105"/>
        <end position="143"/>
    </location>
</feature>
<dbReference type="InterPro" id="IPR003783">
    <property type="entry name" value="Regulatory_RecX"/>
</dbReference>
<evidence type="ECO:0000313" key="10">
    <source>
        <dbReference type="Proteomes" id="UP000095544"/>
    </source>
</evidence>
<dbReference type="Gene3D" id="1.10.10.10">
    <property type="entry name" value="Winged helix-like DNA-binding domain superfamily/Winged helix DNA-binding domain"/>
    <property type="match status" value="3"/>
</dbReference>
<evidence type="ECO:0000256" key="2">
    <source>
        <dbReference type="ARBA" id="ARBA00009695"/>
    </source>
</evidence>
<dbReference type="RefSeq" id="WP_055154917.1">
    <property type="nucleotide sequence ID" value="NZ_CYZU01000057.1"/>
</dbReference>
<feature type="domain" description="RecX third three-helical" evidence="7">
    <location>
        <begin position="155"/>
        <end position="197"/>
    </location>
</feature>
<dbReference type="InterPro" id="IPR053924">
    <property type="entry name" value="RecX_HTH_2nd"/>
</dbReference>
<dbReference type="HAMAP" id="MF_01114">
    <property type="entry name" value="RecX"/>
    <property type="match status" value="1"/>
</dbReference>
<dbReference type="EMBL" id="CYZU01000057">
    <property type="protein sequence ID" value="CUP10560.1"/>
    <property type="molecule type" value="Genomic_DNA"/>
</dbReference>
<evidence type="ECO:0000256" key="3">
    <source>
        <dbReference type="ARBA" id="ARBA00018111"/>
    </source>
</evidence>
<sequence length="204" mass="23699">MTVTKLDAVTKTKSKVFLDGRFAFVLYKGELARYGIKEGAQIEEENYSEVLEKVVIKRAKLRAMHLLEDMDRTESGLRDKLKQGLYPEEAIEAALSYVKSFGYLDDERYARQFIESRKASKSRREIYALLCGRGVAPDKIELAFEECFESNSEKDAIRQIIRKKRVIPAEATEEEMRKLYGYLSRKGFRYDDIRQVIQNNDENA</sequence>
<dbReference type="STRING" id="39482.ERS852491_04286"/>
<protein>
    <recommendedName>
        <fullName evidence="3 5">Regulatory protein RecX</fullName>
    </recommendedName>
</protein>
<accession>A0A174KN14</accession>
<gene>
    <name evidence="5 9" type="primary">recX</name>
    <name evidence="9" type="ORF">ERS852491_04286</name>
</gene>
<dbReference type="Pfam" id="PF21982">
    <property type="entry name" value="RecX_HTH1"/>
    <property type="match status" value="1"/>
</dbReference>
<dbReference type="GO" id="GO:0006282">
    <property type="term" value="P:regulation of DNA repair"/>
    <property type="evidence" value="ECO:0007669"/>
    <property type="project" value="UniProtKB-UniRule"/>
</dbReference>
<name>A0A174KN14_9FIRM</name>
<organism evidence="9 10">
    <name type="scientific">Faecalicatena contorta</name>
    <dbReference type="NCBI Taxonomy" id="39482"/>
    <lineage>
        <taxon>Bacteria</taxon>
        <taxon>Bacillati</taxon>
        <taxon>Bacillota</taxon>
        <taxon>Clostridia</taxon>
        <taxon>Lachnospirales</taxon>
        <taxon>Lachnospiraceae</taxon>
        <taxon>Faecalicatena</taxon>
    </lineage>
</organism>
<dbReference type="Pfam" id="PF21981">
    <property type="entry name" value="RecX_HTH3"/>
    <property type="match status" value="1"/>
</dbReference>
<evidence type="ECO:0000256" key="5">
    <source>
        <dbReference type="HAMAP-Rule" id="MF_01114"/>
    </source>
</evidence>
<dbReference type="InterPro" id="IPR036388">
    <property type="entry name" value="WH-like_DNA-bd_sf"/>
</dbReference>
<dbReference type="AlphaFoldDB" id="A0A174KN14"/>